<name>A0ABN9X4B5_9DINO</name>
<protein>
    <submittedName>
        <fullName evidence="2">Uncharacterized protein</fullName>
    </submittedName>
</protein>
<feature type="region of interest" description="Disordered" evidence="1">
    <location>
        <begin position="1"/>
        <end position="22"/>
    </location>
</feature>
<accession>A0ABN9X4B5</accession>
<organism evidence="2 3">
    <name type="scientific">Prorocentrum cordatum</name>
    <dbReference type="NCBI Taxonomy" id="2364126"/>
    <lineage>
        <taxon>Eukaryota</taxon>
        <taxon>Sar</taxon>
        <taxon>Alveolata</taxon>
        <taxon>Dinophyceae</taxon>
        <taxon>Prorocentrales</taxon>
        <taxon>Prorocentraceae</taxon>
        <taxon>Prorocentrum</taxon>
    </lineage>
</organism>
<proteinExistence type="predicted"/>
<reference evidence="2" key="1">
    <citation type="submission" date="2023-10" db="EMBL/GenBank/DDBJ databases">
        <authorList>
            <person name="Chen Y."/>
            <person name="Shah S."/>
            <person name="Dougan E. K."/>
            <person name="Thang M."/>
            <person name="Chan C."/>
        </authorList>
    </citation>
    <scope>NUCLEOTIDE SEQUENCE [LARGE SCALE GENOMIC DNA]</scope>
</reference>
<dbReference type="Proteomes" id="UP001189429">
    <property type="component" value="Unassembled WGS sequence"/>
</dbReference>
<sequence length="85" mass="8854">MPADARGRRGGGGGGGAPKKMSRCRINAAQKRVLHASGCTTTSTSDAMFFHHKGNASTEQEAMASSVWQIFRCALLPVHGSSAPP</sequence>
<gene>
    <name evidence="2" type="ORF">PCOR1329_LOCUS72437</name>
</gene>
<dbReference type="EMBL" id="CAUYUJ010019684">
    <property type="protein sequence ID" value="CAK0892920.1"/>
    <property type="molecule type" value="Genomic_DNA"/>
</dbReference>
<evidence type="ECO:0000256" key="1">
    <source>
        <dbReference type="SAM" id="MobiDB-lite"/>
    </source>
</evidence>
<keyword evidence="3" id="KW-1185">Reference proteome</keyword>
<evidence type="ECO:0000313" key="3">
    <source>
        <dbReference type="Proteomes" id="UP001189429"/>
    </source>
</evidence>
<comment type="caution">
    <text evidence="2">The sequence shown here is derived from an EMBL/GenBank/DDBJ whole genome shotgun (WGS) entry which is preliminary data.</text>
</comment>
<evidence type="ECO:0000313" key="2">
    <source>
        <dbReference type="EMBL" id="CAK0892920.1"/>
    </source>
</evidence>